<dbReference type="EMBL" id="MT141783">
    <property type="protein sequence ID" value="QJA70324.1"/>
    <property type="molecule type" value="Genomic_DNA"/>
</dbReference>
<protein>
    <submittedName>
        <fullName evidence="1">Uncharacterized protein</fullName>
    </submittedName>
</protein>
<proteinExistence type="predicted"/>
<name>A0A6M3JJP5_9ZZZZ</name>
<accession>A0A6M3JJP5</accession>
<sequence length="65" mass="7382">MDTGEGSLKMLEKREYDQLVKGTQEGARTGSLFRVGEIVMIKESRFKIKKITPKGLTLRVLPKED</sequence>
<gene>
    <name evidence="1" type="ORF">MM415A03788_0008</name>
</gene>
<evidence type="ECO:0000313" key="1">
    <source>
        <dbReference type="EMBL" id="QJA70324.1"/>
    </source>
</evidence>
<reference evidence="1" key="1">
    <citation type="submission" date="2020-03" db="EMBL/GenBank/DDBJ databases">
        <title>The deep terrestrial virosphere.</title>
        <authorList>
            <person name="Holmfeldt K."/>
            <person name="Nilsson E."/>
            <person name="Simone D."/>
            <person name="Lopez-Fernandez M."/>
            <person name="Wu X."/>
            <person name="de Brujin I."/>
            <person name="Lundin D."/>
            <person name="Andersson A."/>
            <person name="Bertilsson S."/>
            <person name="Dopson M."/>
        </authorList>
    </citation>
    <scope>NUCLEOTIDE SEQUENCE</scope>
    <source>
        <strain evidence="1">MM415A03788</strain>
    </source>
</reference>
<organism evidence="1">
    <name type="scientific">viral metagenome</name>
    <dbReference type="NCBI Taxonomy" id="1070528"/>
    <lineage>
        <taxon>unclassified sequences</taxon>
        <taxon>metagenomes</taxon>
        <taxon>organismal metagenomes</taxon>
    </lineage>
</organism>
<dbReference type="AlphaFoldDB" id="A0A6M3JJP5"/>